<evidence type="ECO:0000256" key="2">
    <source>
        <dbReference type="ARBA" id="ARBA00022741"/>
    </source>
</evidence>
<dbReference type="EMBL" id="PVWO01000341">
    <property type="protein sequence ID" value="PSB51966.1"/>
    <property type="molecule type" value="Genomic_DNA"/>
</dbReference>
<evidence type="ECO:0000256" key="1">
    <source>
        <dbReference type="ARBA" id="ARBA00022448"/>
    </source>
</evidence>
<dbReference type="SMART" id="SM00382">
    <property type="entry name" value="AAA"/>
    <property type="match status" value="1"/>
</dbReference>
<dbReference type="PROSITE" id="PS50893">
    <property type="entry name" value="ABC_TRANSPORTER_2"/>
    <property type="match status" value="1"/>
</dbReference>
<keyword evidence="2" id="KW-0547">Nucleotide-binding</keyword>
<dbReference type="CDD" id="cd03230">
    <property type="entry name" value="ABC_DR_subfamily_A"/>
    <property type="match status" value="1"/>
</dbReference>
<dbReference type="AlphaFoldDB" id="A0A2T1G466"/>
<dbReference type="GO" id="GO:0016887">
    <property type="term" value="F:ATP hydrolysis activity"/>
    <property type="evidence" value="ECO:0007669"/>
    <property type="project" value="InterPro"/>
</dbReference>
<dbReference type="InterPro" id="IPR027417">
    <property type="entry name" value="P-loop_NTPase"/>
</dbReference>
<dbReference type="RefSeq" id="WP_106309422.1">
    <property type="nucleotide sequence ID" value="NZ_PVWO01000341.1"/>
</dbReference>
<organism evidence="5 6">
    <name type="scientific">Chamaesiphon polymorphus CCALA 037</name>
    <dbReference type="NCBI Taxonomy" id="2107692"/>
    <lineage>
        <taxon>Bacteria</taxon>
        <taxon>Bacillati</taxon>
        <taxon>Cyanobacteriota</taxon>
        <taxon>Cyanophyceae</taxon>
        <taxon>Gomontiellales</taxon>
        <taxon>Chamaesiphonaceae</taxon>
        <taxon>Chamaesiphon</taxon>
    </lineage>
</organism>
<dbReference type="Gene3D" id="3.40.50.300">
    <property type="entry name" value="P-loop containing nucleotide triphosphate hydrolases"/>
    <property type="match status" value="1"/>
</dbReference>
<proteinExistence type="predicted"/>
<dbReference type="InterPro" id="IPR051782">
    <property type="entry name" value="ABC_Transporter_VariousFunc"/>
</dbReference>
<dbReference type="PANTHER" id="PTHR42939:SF1">
    <property type="entry name" value="ABC TRANSPORTER ATP-BINDING PROTEIN ALBC-RELATED"/>
    <property type="match status" value="1"/>
</dbReference>
<dbReference type="GO" id="GO:0005524">
    <property type="term" value="F:ATP binding"/>
    <property type="evidence" value="ECO:0007669"/>
    <property type="project" value="UniProtKB-KW"/>
</dbReference>
<dbReference type="InterPro" id="IPR003439">
    <property type="entry name" value="ABC_transporter-like_ATP-bd"/>
</dbReference>
<dbReference type="SUPFAM" id="SSF52540">
    <property type="entry name" value="P-loop containing nucleoside triphosphate hydrolases"/>
    <property type="match status" value="1"/>
</dbReference>
<dbReference type="OrthoDB" id="505485at2"/>
<dbReference type="Pfam" id="PF00005">
    <property type="entry name" value="ABC_tran"/>
    <property type="match status" value="1"/>
</dbReference>
<accession>A0A2T1G466</accession>
<reference evidence="5 6" key="1">
    <citation type="submission" date="2018-03" db="EMBL/GenBank/DDBJ databases">
        <title>The ancient ancestry and fast evolution of plastids.</title>
        <authorList>
            <person name="Moore K.R."/>
            <person name="Magnabosco C."/>
            <person name="Momper L."/>
            <person name="Gold D.A."/>
            <person name="Bosak T."/>
            <person name="Fournier G.P."/>
        </authorList>
    </citation>
    <scope>NUCLEOTIDE SEQUENCE [LARGE SCALE GENOMIC DNA]</scope>
    <source>
        <strain evidence="5 6">CCALA 037</strain>
    </source>
</reference>
<name>A0A2T1G466_9CYAN</name>
<protein>
    <submittedName>
        <fullName evidence="5">Multidrug ABC transporter ATP-binding protein</fullName>
    </submittedName>
</protein>
<keyword evidence="6" id="KW-1185">Reference proteome</keyword>
<comment type="caution">
    <text evidence="5">The sequence shown here is derived from an EMBL/GenBank/DDBJ whole genome shotgun (WGS) entry which is preliminary data.</text>
</comment>
<dbReference type="Proteomes" id="UP000238937">
    <property type="component" value="Unassembled WGS sequence"/>
</dbReference>
<sequence length="328" mass="37124">MTLTTDIVDRSTPTYEIATAIETYQLRKVYRTGFWLNRKVESLKECTLQVYEGETFGLLGLNGAGKTTLLKTLLGIVKPTAGKGLLLGQPLGDRSIKQKIGYLPENPYFYDFLTGWELLEYTAGLFEIPRSIQKQRIPALLEMVGLAQSAAKKKQLRQYSKGMVQRVGMAQALINDPDLVFLDEPMSGLDPLGRKQMRDLIVSLGDRGKTVFFNSHVLTEVEQICSRVGILAQGELICCGTLSELLTNEDRYYYVSGRGGDRDILNRWIEKIDYRDDIWTGKIYGEPQEFMATLRLMDAELISLQQGRASLEEFFMEQMELRGIRSSS</sequence>
<keyword evidence="1" id="KW-0813">Transport</keyword>
<evidence type="ECO:0000313" key="5">
    <source>
        <dbReference type="EMBL" id="PSB51966.1"/>
    </source>
</evidence>
<feature type="domain" description="ABC transporter" evidence="4">
    <location>
        <begin position="24"/>
        <end position="258"/>
    </location>
</feature>
<evidence type="ECO:0000256" key="3">
    <source>
        <dbReference type="ARBA" id="ARBA00022840"/>
    </source>
</evidence>
<keyword evidence="3 5" id="KW-0067">ATP-binding</keyword>
<evidence type="ECO:0000313" key="6">
    <source>
        <dbReference type="Proteomes" id="UP000238937"/>
    </source>
</evidence>
<evidence type="ECO:0000259" key="4">
    <source>
        <dbReference type="PROSITE" id="PS50893"/>
    </source>
</evidence>
<gene>
    <name evidence="5" type="ORF">C7B77_21005</name>
</gene>
<dbReference type="PANTHER" id="PTHR42939">
    <property type="entry name" value="ABC TRANSPORTER ATP-BINDING PROTEIN ALBC-RELATED"/>
    <property type="match status" value="1"/>
</dbReference>
<dbReference type="InterPro" id="IPR003593">
    <property type="entry name" value="AAA+_ATPase"/>
</dbReference>